<gene>
    <name evidence="2" type="ordered locus">Galf_2486</name>
</gene>
<sequence precursor="true">MKRYLSLAIAGLFYAATSAQAAEPLVLQQVMKDLGKNMQIVTDGISREDWVLVEHTAHLVGEHPEAPMNEKVRIMAFMGSDMSKFKSFDGQTHEAAHEMAEAAKAKDGQKVISAFQKLQSGCLSCHQAFRPAFVEHFYGKSAN</sequence>
<evidence type="ECO:0000256" key="1">
    <source>
        <dbReference type="SAM" id="SignalP"/>
    </source>
</evidence>
<dbReference type="EMBL" id="CP002159">
    <property type="protein sequence ID" value="ADL56485.1"/>
    <property type="molecule type" value="Genomic_DNA"/>
</dbReference>
<dbReference type="GO" id="GO:0020037">
    <property type="term" value="F:heme binding"/>
    <property type="evidence" value="ECO:0007669"/>
    <property type="project" value="InterPro"/>
</dbReference>
<dbReference type="RefSeq" id="WP_013294405.1">
    <property type="nucleotide sequence ID" value="NC_014394.1"/>
</dbReference>
<evidence type="ECO:0000313" key="2">
    <source>
        <dbReference type="EMBL" id="ADL56485.1"/>
    </source>
</evidence>
<keyword evidence="1" id="KW-0732">Signal</keyword>
<dbReference type="Gene3D" id="1.20.120.10">
    <property type="entry name" value="Cytochrome c/b562"/>
    <property type="match status" value="1"/>
</dbReference>
<protein>
    <submittedName>
        <fullName evidence="2">Cytochrome c class II</fullName>
    </submittedName>
</protein>
<organism evidence="2 3">
    <name type="scientific">Gallionella capsiferriformans (strain ES-2)</name>
    <name type="common">Gallionella ferruginea capsiferriformans (strain ES-2)</name>
    <dbReference type="NCBI Taxonomy" id="395494"/>
    <lineage>
        <taxon>Bacteria</taxon>
        <taxon>Pseudomonadati</taxon>
        <taxon>Pseudomonadota</taxon>
        <taxon>Betaproteobacteria</taxon>
        <taxon>Nitrosomonadales</taxon>
        <taxon>Gallionellaceae</taxon>
        <taxon>Gallionella</taxon>
    </lineage>
</organism>
<dbReference type="GO" id="GO:0005506">
    <property type="term" value="F:iron ion binding"/>
    <property type="evidence" value="ECO:0007669"/>
    <property type="project" value="InterPro"/>
</dbReference>
<dbReference type="AlphaFoldDB" id="D9SK73"/>
<dbReference type="GO" id="GO:0022900">
    <property type="term" value="P:electron transport chain"/>
    <property type="evidence" value="ECO:0007669"/>
    <property type="project" value="InterPro"/>
</dbReference>
<dbReference type="PROSITE" id="PS51009">
    <property type="entry name" value="CYTCII"/>
    <property type="match status" value="1"/>
</dbReference>
<feature type="chain" id="PRO_5003128163" evidence="1">
    <location>
        <begin position="22"/>
        <end position="143"/>
    </location>
</feature>
<reference evidence="2 3" key="1">
    <citation type="submission" date="2010-08" db="EMBL/GenBank/DDBJ databases">
        <title>Complete sequence of Gallionella capsiferriformans ES-2.</title>
        <authorList>
            <consortium name="US DOE Joint Genome Institute"/>
            <person name="Lucas S."/>
            <person name="Copeland A."/>
            <person name="Lapidus A."/>
            <person name="Cheng J.-F."/>
            <person name="Bruce D."/>
            <person name="Goodwin L."/>
            <person name="Pitluck S."/>
            <person name="Chertkov O."/>
            <person name="Davenport K.W."/>
            <person name="Detter J.C."/>
            <person name="Han C."/>
            <person name="Tapia R."/>
            <person name="Land M."/>
            <person name="Hauser L."/>
            <person name="Chang Y.-J."/>
            <person name="Jeffries C."/>
            <person name="Kyrpides N."/>
            <person name="Ivanova N."/>
            <person name="Mikhailova N."/>
            <person name="Shelobolina E.S."/>
            <person name="Picardal F."/>
            <person name="Roden E."/>
            <person name="Emerson D."/>
            <person name="Woyke T."/>
        </authorList>
    </citation>
    <scope>NUCLEOTIDE SEQUENCE [LARGE SCALE GENOMIC DNA]</scope>
    <source>
        <strain evidence="2 3">ES-2</strain>
    </source>
</reference>
<keyword evidence="3" id="KW-1185">Reference proteome</keyword>
<dbReference type="SUPFAM" id="SSF47175">
    <property type="entry name" value="Cytochromes"/>
    <property type="match status" value="1"/>
</dbReference>
<feature type="signal peptide" evidence="1">
    <location>
        <begin position="1"/>
        <end position="21"/>
    </location>
</feature>
<dbReference type="STRING" id="395494.Galf_2486"/>
<accession>D9SK73</accession>
<proteinExistence type="predicted"/>
<dbReference type="InterPro" id="IPR002321">
    <property type="entry name" value="Cyt_c_II"/>
</dbReference>
<name>D9SK73_GALCS</name>
<dbReference type="Proteomes" id="UP000001235">
    <property type="component" value="Chromosome"/>
</dbReference>
<dbReference type="eggNOG" id="COG3909">
    <property type="taxonomic scope" value="Bacteria"/>
</dbReference>
<dbReference type="InterPro" id="IPR010980">
    <property type="entry name" value="Cyt_c/b562"/>
</dbReference>
<evidence type="ECO:0000313" key="3">
    <source>
        <dbReference type="Proteomes" id="UP000001235"/>
    </source>
</evidence>
<dbReference type="KEGG" id="gca:Galf_2486"/>
<dbReference type="HOGENOM" id="CLU_140302_0_0_4"/>
<dbReference type="GO" id="GO:0009055">
    <property type="term" value="F:electron transfer activity"/>
    <property type="evidence" value="ECO:0007669"/>
    <property type="project" value="InterPro"/>
</dbReference>
<dbReference type="Pfam" id="PF01322">
    <property type="entry name" value="Cytochrom_C_2"/>
    <property type="match status" value="1"/>
</dbReference>